<evidence type="ECO:0000313" key="1">
    <source>
        <dbReference type="EMBL" id="MCH95018.1"/>
    </source>
</evidence>
<accession>A0A392N7N5</accession>
<dbReference type="AlphaFoldDB" id="A0A392N7N5"/>
<protein>
    <submittedName>
        <fullName evidence="1">Uncharacterized protein</fullName>
    </submittedName>
</protein>
<dbReference type="Proteomes" id="UP000265520">
    <property type="component" value="Unassembled WGS sequence"/>
</dbReference>
<sequence>PAPPQWFSDLRESSLSSMLSTMLLLCVLLFISFGKDKILVHRWLLLLHCLDLRFFPDMLRYAAFLLLVSLNSVSSSLQDPIAAVMFRFRSDPAVCDGLGVFGSKGPFIHVVICHRDCGT</sequence>
<keyword evidence="2" id="KW-1185">Reference proteome</keyword>
<comment type="caution">
    <text evidence="1">The sequence shown here is derived from an EMBL/GenBank/DDBJ whole genome shotgun (WGS) entry which is preliminary data.</text>
</comment>
<feature type="non-terminal residue" evidence="1">
    <location>
        <position position="1"/>
    </location>
</feature>
<name>A0A392N7N5_9FABA</name>
<evidence type="ECO:0000313" key="2">
    <source>
        <dbReference type="Proteomes" id="UP000265520"/>
    </source>
</evidence>
<dbReference type="EMBL" id="LXQA010028753">
    <property type="protein sequence ID" value="MCH95018.1"/>
    <property type="molecule type" value="Genomic_DNA"/>
</dbReference>
<organism evidence="1 2">
    <name type="scientific">Trifolium medium</name>
    <dbReference type="NCBI Taxonomy" id="97028"/>
    <lineage>
        <taxon>Eukaryota</taxon>
        <taxon>Viridiplantae</taxon>
        <taxon>Streptophyta</taxon>
        <taxon>Embryophyta</taxon>
        <taxon>Tracheophyta</taxon>
        <taxon>Spermatophyta</taxon>
        <taxon>Magnoliopsida</taxon>
        <taxon>eudicotyledons</taxon>
        <taxon>Gunneridae</taxon>
        <taxon>Pentapetalae</taxon>
        <taxon>rosids</taxon>
        <taxon>fabids</taxon>
        <taxon>Fabales</taxon>
        <taxon>Fabaceae</taxon>
        <taxon>Papilionoideae</taxon>
        <taxon>50 kb inversion clade</taxon>
        <taxon>NPAAA clade</taxon>
        <taxon>Hologalegina</taxon>
        <taxon>IRL clade</taxon>
        <taxon>Trifolieae</taxon>
        <taxon>Trifolium</taxon>
    </lineage>
</organism>
<proteinExistence type="predicted"/>
<reference evidence="1 2" key="1">
    <citation type="journal article" date="2018" name="Front. Plant Sci.">
        <title>Red Clover (Trifolium pratense) and Zigzag Clover (T. medium) - A Picture of Genomic Similarities and Differences.</title>
        <authorList>
            <person name="Dluhosova J."/>
            <person name="Istvanek J."/>
            <person name="Nedelnik J."/>
            <person name="Repkova J."/>
        </authorList>
    </citation>
    <scope>NUCLEOTIDE SEQUENCE [LARGE SCALE GENOMIC DNA]</scope>
    <source>
        <strain evidence="2">cv. 10/8</strain>
        <tissue evidence="1">Leaf</tissue>
    </source>
</reference>